<keyword evidence="6 8" id="KW-0472">Membrane</keyword>
<sequence length="659" mass="72864">MHPDVQSAGHAKHFHYRPAVDGLRGVAVLAVLGFHAFPETVSGGYVGVDVFFVISGFLITSIIARQLLHADFSFADFYWRRVRRLFPALILVLATTLALGWFLLLPNEFKQLGKHATAAAAFLANFALWRESGYFDTAAEFKPLLHLWSLGIEEQFYLVWPAILVALWKRKTALFAILSILVLASFALSVSLSQSAPVANFYWPVSRFWELGAGCLLALSMEKSTRAPASTASNLLPLAGLVLILASIVIFDTTTPFPGWPALLPVTGSLLILATPGDSWFQRKVLASRPLVWTGLISYALYLWHWPLLSFLNILAAGLPPLALRWVALGLSFLLAWLTYRYIELPIRRHKELRFNLRLAAAATIAGLAGIVVYVTGGVAQRFDSDIQALHHGPRRDALCPTRFDAKAPINYCRTTSEKPPSILFVGDSRAHAIYEVTAPLLAPKHSVMLLGRGGCPPLLNVRLRGYDQNEKECQQVWQTFVQYVHRTKPRVVVVIGNDSSLINDPEIHLTRAGATAAESKEATFEYGLRSLLSELTQYSRVIYLGEIPVFPTSPSCFLRAFRLPTTHCHPERDRVQVERAVAPYNRVLARLQTAFPQVQLVDAITVLCAANVCSQRPPGKPILYSDAVHLSPAGARLLVENTGLTRLISRDVVNPDSG</sequence>
<dbReference type="Pfam" id="PF19040">
    <property type="entry name" value="SGNH"/>
    <property type="match status" value="1"/>
</dbReference>
<dbReference type="RefSeq" id="WP_380594314.1">
    <property type="nucleotide sequence ID" value="NZ_JBHSDU010000001.1"/>
</dbReference>
<feature type="transmembrane region" description="Helical" evidence="8">
    <location>
        <begin position="286"/>
        <end position="304"/>
    </location>
</feature>
<dbReference type="PANTHER" id="PTHR23028:SF53">
    <property type="entry name" value="ACYL_TRANSF_3 DOMAIN-CONTAINING PROTEIN"/>
    <property type="match status" value="1"/>
</dbReference>
<dbReference type="Gene3D" id="3.40.50.1110">
    <property type="entry name" value="SGNH hydrolase"/>
    <property type="match status" value="1"/>
</dbReference>
<keyword evidence="4 8" id="KW-0812">Transmembrane</keyword>
<dbReference type="EC" id="2.3.1.-" evidence="11"/>
<feature type="domain" description="SGNH" evidence="10">
    <location>
        <begin position="402"/>
        <end position="640"/>
    </location>
</feature>
<dbReference type="InterPro" id="IPR043968">
    <property type="entry name" value="SGNH"/>
</dbReference>
<dbReference type="GO" id="GO:0016746">
    <property type="term" value="F:acyltransferase activity"/>
    <property type="evidence" value="ECO:0007669"/>
    <property type="project" value="UniProtKB-KW"/>
</dbReference>
<dbReference type="InterPro" id="IPR036514">
    <property type="entry name" value="SGNH_hydro_sf"/>
</dbReference>
<evidence type="ECO:0000259" key="10">
    <source>
        <dbReference type="Pfam" id="PF19040"/>
    </source>
</evidence>
<dbReference type="InterPro" id="IPR002656">
    <property type="entry name" value="Acyl_transf_3_dom"/>
</dbReference>
<feature type="transmembrane region" description="Helical" evidence="8">
    <location>
        <begin position="257"/>
        <end position="274"/>
    </location>
</feature>
<keyword evidence="3 11" id="KW-0808">Transferase</keyword>
<feature type="transmembrane region" description="Helical" evidence="8">
    <location>
        <begin position="231"/>
        <end position="251"/>
    </location>
</feature>
<evidence type="ECO:0000256" key="7">
    <source>
        <dbReference type="ARBA" id="ARBA00023315"/>
    </source>
</evidence>
<protein>
    <submittedName>
        <fullName evidence="11">Acyltransferase family protein</fullName>
        <ecNumber evidence="11">2.3.1.-</ecNumber>
    </submittedName>
</protein>
<name>A0ABV8SL62_9GAMM</name>
<evidence type="ECO:0000256" key="4">
    <source>
        <dbReference type="ARBA" id="ARBA00022692"/>
    </source>
</evidence>
<evidence type="ECO:0000313" key="12">
    <source>
        <dbReference type="Proteomes" id="UP001595904"/>
    </source>
</evidence>
<evidence type="ECO:0000259" key="9">
    <source>
        <dbReference type="Pfam" id="PF01757"/>
    </source>
</evidence>
<keyword evidence="12" id="KW-1185">Reference proteome</keyword>
<feature type="transmembrane region" description="Helical" evidence="8">
    <location>
        <begin position="44"/>
        <end position="64"/>
    </location>
</feature>
<organism evidence="11 12">
    <name type="scientific">Steroidobacter flavus</name>
    <dbReference type="NCBI Taxonomy" id="1842136"/>
    <lineage>
        <taxon>Bacteria</taxon>
        <taxon>Pseudomonadati</taxon>
        <taxon>Pseudomonadota</taxon>
        <taxon>Gammaproteobacteria</taxon>
        <taxon>Steroidobacterales</taxon>
        <taxon>Steroidobacteraceae</taxon>
        <taxon>Steroidobacter</taxon>
    </lineage>
</organism>
<feature type="transmembrane region" description="Helical" evidence="8">
    <location>
        <begin position="174"/>
        <end position="195"/>
    </location>
</feature>
<evidence type="ECO:0000256" key="1">
    <source>
        <dbReference type="ARBA" id="ARBA00004651"/>
    </source>
</evidence>
<accession>A0ABV8SL62</accession>
<feature type="transmembrane region" description="Helical" evidence="8">
    <location>
        <begin position="201"/>
        <end position="219"/>
    </location>
</feature>
<comment type="subcellular location">
    <subcellularLocation>
        <location evidence="1">Cell membrane</location>
        <topology evidence="1">Multi-pass membrane protein</topology>
    </subcellularLocation>
</comment>
<comment type="caution">
    <text evidence="11">The sequence shown here is derived from an EMBL/GenBank/DDBJ whole genome shotgun (WGS) entry which is preliminary data.</text>
</comment>
<dbReference type="InterPro" id="IPR050879">
    <property type="entry name" value="Acyltransferase_3"/>
</dbReference>
<keyword evidence="5 8" id="KW-1133">Transmembrane helix</keyword>
<keyword evidence="2" id="KW-1003">Cell membrane</keyword>
<keyword evidence="7 11" id="KW-0012">Acyltransferase</keyword>
<gene>
    <name evidence="11" type="ORF">ACFPN2_01640</name>
</gene>
<feature type="transmembrane region" description="Helical" evidence="8">
    <location>
        <begin position="355"/>
        <end position="375"/>
    </location>
</feature>
<proteinExistence type="predicted"/>
<evidence type="ECO:0000256" key="2">
    <source>
        <dbReference type="ARBA" id="ARBA00022475"/>
    </source>
</evidence>
<feature type="transmembrane region" description="Helical" evidence="8">
    <location>
        <begin position="324"/>
        <end position="343"/>
    </location>
</feature>
<dbReference type="Pfam" id="PF01757">
    <property type="entry name" value="Acyl_transf_3"/>
    <property type="match status" value="1"/>
</dbReference>
<reference evidence="12" key="1">
    <citation type="journal article" date="2019" name="Int. J. Syst. Evol. Microbiol.">
        <title>The Global Catalogue of Microorganisms (GCM) 10K type strain sequencing project: providing services to taxonomists for standard genome sequencing and annotation.</title>
        <authorList>
            <consortium name="The Broad Institute Genomics Platform"/>
            <consortium name="The Broad Institute Genome Sequencing Center for Infectious Disease"/>
            <person name="Wu L."/>
            <person name="Ma J."/>
        </authorList>
    </citation>
    <scope>NUCLEOTIDE SEQUENCE [LARGE SCALE GENOMIC DNA]</scope>
    <source>
        <strain evidence="12">CGMCC 1.10759</strain>
    </source>
</reference>
<dbReference type="Proteomes" id="UP001595904">
    <property type="component" value="Unassembled WGS sequence"/>
</dbReference>
<evidence type="ECO:0000256" key="3">
    <source>
        <dbReference type="ARBA" id="ARBA00022679"/>
    </source>
</evidence>
<feature type="transmembrane region" description="Helical" evidence="8">
    <location>
        <begin position="145"/>
        <end position="167"/>
    </location>
</feature>
<evidence type="ECO:0000256" key="6">
    <source>
        <dbReference type="ARBA" id="ARBA00023136"/>
    </source>
</evidence>
<feature type="transmembrane region" description="Helical" evidence="8">
    <location>
        <begin position="85"/>
        <end position="104"/>
    </location>
</feature>
<evidence type="ECO:0000256" key="8">
    <source>
        <dbReference type="SAM" id="Phobius"/>
    </source>
</evidence>
<evidence type="ECO:0000256" key="5">
    <source>
        <dbReference type="ARBA" id="ARBA00022989"/>
    </source>
</evidence>
<dbReference type="EMBL" id="JBHSDU010000001">
    <property type="protein sequence ID" value="MFC4307770.1"/>
    <property type="molecule type" value="Genomic_DNA"/>
</dbReference>
<evidence type="ECO:0000313" key="11">
    <source>
        <dbReference type="EMBL" id="MFC4307770.1"/>
    </source>
</evidence>
<dbReference type="SUPFAM" id="SSF52266">
    <property type="entry name" value="SGNH hydrolase"/>
    <property type="match status" value="1"/>
</dbReference>
<dbReference type="PANTHER" id="PTHR23028">
    <property type="entry name" value="ACETYLTRANSFERASE"/>
    <property type="match status" value="1"/>
</dbReference>
<feature type="domain" description="Acyltransferase 3" evidence="9">
    <location>
        <begin position="19"/>
        <end position="341"/>
    </location>
</feature>